<proteinExistence type="predicted"/>
<accession>A0A445EDC0</accession>
<evidence type="ECO:0008006" key="3">
    <source>
        <dbReference type="Google" id="ProtNLM"/>
    </source>
</evidence>
<keyword evidence="2" id="KW-1185">Reference proteome</keyword>
<gene>
    <name evidence="1" type="ORF">Ahy_A02g007637</name>
</gene>
<dbReference type="Proteomes" id="UP000289738">
    <property type="component" value="Chromosome A02"/>
</dbReference>
<evidence type="ECO:0000313" key="2">
    <source>
        <dbReference type="Proteomes" id="UP000289738"/>
    </source>
</evidence>
<protein>
    <recommendedName>
        <fullName evidence="3">Aminotransferase-like plant mobile domain-containing protein</fullName>
    </recommendedName>
</protein>
<evidence type="ECO:0000313" key="1">
    <source>
        <dbReference type="EMBL" id="RYR73275.1"/>
    </source>
</evidence>
<dbReference type="EMBL" id="SDMP01000002">
    <property type="protein sequence ID" value="RYR73275.1"/>
    <property type="molecule type" value="Genomic_DNA"/>
</dbReference>
<comment type="caution">
    <text evidence="1">The sequence shown here is derived from an EMBL/GenBank/DDBJ whole genome shotgun (WGS) entry which is preliminary data.</text>
</comment>
<sequence>MIFGLPTDGLPVTGMTLSSFETLEAEYLHQFRVALRMSDCRGSCIKLTWLRNLKERWGSACLAHLYKALCRVSRFNYKKIDGPLTLLLVGLGFTYHI</sequence>
<name>A0A445EDC0_ARAHY</name>
<organism evidence="1 2">
    <name type="scientific">Arachis hypogaea</name>
    <name type="common">Peanut</name>
    <dbReference type="NCBI Taxonomy" id="3818"/>
    <lineage>
        <taxon>Eukaryota</taxon>
        <taxon>Viridiplantae</taxon>
        <taxon>Streptophyta</taxon>
        <taxon>Embryophyta</taxon>
        <taxon>Tracheophyta</taxon>
        <taxon>Spermatophyta</taxon>
        <taxon>Magnoliopsida</taxon>
        <taxon>eudicotyledons</taxon>
        <taxon>Gunneridae</taxon>
        <taxon>Pentapetalae</taxon>
        <taxon>rosids</taxon>
        <taxon>fabids</taxon>
        <taxon>Fabales</taxon>
        <taxon>Fabaceae</taxon>
        <taxon>Papilionoideae</taxon>
        <taxon>50 kb inversion clade</taxon>
        <taxon>dalbergioids sensu lato</taxon>
        <taxon>Dalbergieae</taxon>
        <taxon>Pterocarpus clade</taxon>
        <taxon>Arachis</taxon>
    </lineage>
</organism>
<reference evidence="1 2" key="1">
    <citation type="submission" date="2019-01" db="EMBL/GenBank/DDBJ databases">
        <title>Sequencing of cultivated peanut Arachis hypogaea provides insights into genome evolution and oil improvement.</title>
        <authorList>
            <person name="Chen X."/>
        </authorList>
    </citation>
    <scope>NUCLEOTIDE SEQUENCE [LARGE SCALE GENOMIC DNA]</scope>
    <source>
        <strain evidence="2">cv. Fuhuasheng</strain>
        <tissue evidence="1">Leaves</tissue>
    </source>
</reference>
<dbReference type="AlphaFoldDB" id="A0A445EDC0"/>